<keyword evidence="2" id="KW-1185">Reference proteome</keyword>
<evidence type="ECO:0000313" key="2">
    <source>
        <dbReference type="Proteomes" id="UP000828251"/>
    </source>
</evidence>
<protein>
    <submittedName>
        <fullName evidence="1">Uncharacterized protein</fullName>
    </submittedName>
</protein>
<evidence type="ECO:0000313" key="1">
    <source>
        <dbReference type="EMBL" id="KAH1079977.1"/>
    </source>
</evidence>
<sequence length="94" mass="11222">MTVNLLERRGSRFILRLLFPVWISHGGRHRVPMGVEVPFGLSRVLYRQRTLNRIMILAKMGSPWFKFKVDFDRLVKLEETIKANCSRELVFYKR</sequence>
<comment type="caution">
    <text evidence="1">The sequence shown here is derived from an EMBL/GenBank/DDBJ whole genome shotgun (WGS) entry which is preliminary data.</text>
</comment>
<dbReference type="OrthoDB" id="995003at2759"/>
<proteinExistence type="predicted"/>
<dbReference type="AlphaFoldDB" id="A0A9D3VCP9"/>
<name>A0A9D3VCP9_9ROSI</name>
<organism evidence="1 2">
    <name type="scientific">Gossypium stocksii</name>
    <dbReference type="NCBI Taxonomy" id="47602"/>
    <lineage>
        <taxon>Eukaryota</taxon>
        <taxon>Viridiplantae</taxon>
        <taxon>Streptophyta</taxon>
        <taxon>Embryophyta</taxon>
        <taxon>Tracheophyta</taxon>
        <taxon>Spermatophyta</taxon>
        <taxon>Magnoliopsida</taxon>
        <taxon>eudicotyledons</taxon>
        <taxon>Gunneridae</taxon>
        <taxon>Pentapetalae</taxon>
        <taxon>rosids</taxon>
        <taxon>malvids</taxon>
        <taxon>Malvales</taxon>
        <taxon>Malvaceae</taxon>
        <taxon>Malvoideae</taxon>
        <taxon>Gossypium</taxon>
    </lineage>
</organism>
<reference evidence="1 2" key="1">
    <citation type="journal article" date="2021" name="Plant Biotechnol. J.">
        <title>Multi-omics assisted identification of the key and species-specific regulatory components of drought-tolerant mechanisms in Gossypium stocksii.</title>
        <authorList>
            <person name="Yu D."/>
            <person name="Ke L."/>
            <person name="Zhang D."/>
            <person name="Wu Y."/>
            <person name="Sun Y."/>
            <person name="Mei J."/>
            <person name="Sun J."/>
            <person name="Sun Y."/>
        </authorList>
    </citation>
    <scope>NUCLEOTIDE SEQUENCE [LARGE SCALE GENOMIC DNA]</scope>
    <source>
        <strain evidence="2">cv. E1</strain>
        <tissue evidence="1">Leaf</tissue>
    </source>
</reference>
<accession>A0A9D3VCP9</accession>
<dbReference type="EMBL" id="JAIQCV010000007">
    <property type="protein sequence ID" value="KAH1079977.1"/>
    <property type="molecule type" value="Genomic_DNA"/>
</dbReference>
<gene>
    <name evidence="1" type="ORF">J1N35_019738</name>
</gene>
<dbReference type="Proteomes" id="UP000828251">
    <property type="component" value="Unassembled WGS sequence"/>
</dbReference>